<feature type="coiled-coil region" evidence="1">
    <location>
        <begin position="316"/>
        <end position="378"/>
    </location>
</feature>
<reference evidence="3 4" key="1">
    <citation type="journal article" date="2013" name="PLoS Genet.">
        <title>Comparative genome structure, secondary metabolite, and effector coding capacity across Cochliobolus pathogens.</title>
        <authorList>
            <person name="Condon B.J."/>
            <person name="Leng Y."/>
            <person name="Wu D."/>
            <person name="Bushley K.E."/>
            <person name="Ohm R.A."/>
            <person name="Otillar R."/>
            <person name="Martin J."/>
            <person name="Schackwitz W."/>
            <person name="Grimwood J."/>
            <person name="MohdZainudin N."/>
            <person name="Xue C."/>
            <person name="Wang R."/>
            <person name="Manning V.A."/>
            <person name="Dhillon B."/>
            <person name="Tu Z.J."/>
            <person name="Steffenson B.J."/>
            <person name="Salamov A."/>
            <person name="Sun H."/>
            <person name="Lowry S."/>
            <person name="LaButti K."/>
            <person name="Han J."/>
            <person name="Copeland A."/>
            <person name="Lindquist E."/>
            <person name="Barry K."/>
            <person name="Schmutz J."/>
            <person name="Baker S.E."/>
            <person name="Ciuffetti L.M."/>
            <person name="Grigoriev I.V."/>
            <person name="Zhong S."/>
            <person name="Turgeon B.G."/>
        </authorList>
    </citation>
    <scope>NUCLEOTIDE SEQUENCE [LARGE SCALE GENOMIC DNA]</scope>
    <source>
        <strain evidence="3 4">ATCC 44560</strain>
    </source>
</reference>
<feature type="region of interest" description="Disordered" evidence="2">
    <location>
        <begin position="156"/>
        <end position="200"/>
    </location>
</feature>
<dbReference type="RefSeq" id="XP_007691537.1">
    <property type="nucleotide sequence ID" value="XM_007693347.1"/>
</dbReference>
<dbReference type="OrthoDB" id="5309154at2759"/>
<evidence type="ECO:0000313" key="3">
    <source>
        <dbReference type="EMBL" id="EUC41957.1"/>
    </source>
</evidence>
<protein>
    <submittedName>
        <fullName evidence="3">Uncharacterized protein</fullName>
    </submittedName>
</protein>
<dbReference type="HOGENOM" id="CLU_676432_0_0_1"/>
<feature type="region of interest" description="Disordered" evidence="2">
    <location>
        <begin position="277"/>
        <end position="315"/>
    </location>
</feature>
<feature type="compositionally biased region" description="Acidic residues" evidence="2">
    <location>
        <begin position="165"/>
        <end position="179"/>
    </location>
</feature>
<dbReference type="STRING" id="930090.W6YR74"/>
<dbReference type="KEGG" id="bor:COCMIDRAFT_104827"/>
<dbReference type="Proteomes" id="UP000054032">
    <property type="component" value="Unassembled WGS sequence"/>
</dbReference>
<dbReference type="eggNOG" id="ENOG502ST13">
    <property type="taxonomic scope" value="Eukaryota"/>
</dbReference>
<feature type="compositionally biased region" description="Basic and acidic residues" evidence="2">
    <location>
        <begin position="182"/>
        <end position="194"/>
    </location>
</feature>
<evidence type="ECO:0000313" key="4">
    <source>
        <dbReference type="Proteomes" id="UP000054032"/>
    </source>
</evidence>
<evidence type="ECO:0000256" key="2">
    <source>
        <dbReference type="SAM" id="MobiDB-lite"/>
    </source>
</evidence>
<proteinExistence type="predicted"/>
<organism evidence="3 4">
    <name type="scientific">Bipolaris oryzae ATCC 44560</name>
    <dbReference type="NCBI Taxonomy" id="930090"/>
    <lineage>
        <taxon>Eukaryota</taxon>
        <taxon>Fungi</taxon>
        <taxon>Dikarya</taxon>
        <taxon>Ascomycota</taxon>
        <taxon>Pezizomycotina</taxon>
        <taxon>Dothideomycetes</taxon>
        <taxon>Pleosporomycetidae</taxon>
        <taxon>Pleosporales</taxon>
        <taxon>Pleosporineae</taxon>
        <taxon>Pleosporaceae</taxon>
        <taxon>Bipolaris</taxon>
    </lineage>
</organism>
<accession>W6YR74</accession>
<dbReference type="AlphaFoldDB" id="W6YR74"/>
<evidence type="ECO:0000256" key="1">
    <source>
        <dbReference type="SAM" id="Coils"/>
    </source>
</evidence>
<dbReference type="GeneID" id="19118582"/>
<dbReference type="EMBL" id="KI964079">
    <property type="protein sequence ID" value="EUC41957.1"/>
    <property type="molecule type" value="Genomic_DNA"/>
</dbReference>
<keyword evidence="4" id="KW-1185">Reference proteome</keyword>
<gene>
    <name evidence="3" type="ORF">COCMIDRAFT_104827</name>
</gene>
<sequence>MKVTEEGSDRSAEMRVCIEGHADPLPEYGEYVDPVDHAVCSYIPLEEGQKPKFSGKFNGTTLDIVCDAFMDGILRKHYSYGARAVRFQKGKKIEIDKFLFKTEDGVIDSPMVVSTLDMPTTQSDSPETIGTMELRLYCTRRMSVSHEVKGTKHYYIDYDQKPANEDNDTSNSEDSETSDNENNQKPDNSKKGSEKTNQIVNYRRIAPTSLLDIERDSAPISEQAVASHHNKMVSSRPGERPWAIFRFHYRNKEALEKSGMALKQRVSLALQLQVKNPLQSEPGTKRPSETINETLPESKRPKVLPPPPSLATNSLKSQLAERRKKLAELHKNHRQEAETLATIQRKIEPYEQRMMEELECINQAITEEETALEEVVERRSHFEKVLQEFEDGQDDA</sequence>
<keyword evidence="1" id="KW-0175">Coiled coil</keyword>
<name>W6YR74_COCMI</name>